<comment type="caution">
    <text evidence="1">The sequence shown here is derived from an EMBL/GenBank/DDBJ whole genome shotgun (WGS) entry which is preliminary data.</text>
</comment>
<reference evidence="1" key="1">
    <citation type="submission" date="2022-07" db="EMBL/GenBank/DDBJ databases">
        <title>Phylogenomic reconstructions and comparative analyses of Kickxellomycotina fungi.</title>
        <authorList>
            <person name="Reynolds N.K."/>
            <person name="Stajich J.E."/>
            <person name="Barry K."/>
            <person name="Grigoriev I.V."/>
            <person name="Crous P."/>
            <person name="Smith M.E."/>
        </authorList>
    </citation>
    <scope>NUCLEOTIDE SEQUENCE</scope>
    <source>
        <strain evidence="1">CBS 190363</strain>
    </source>
</reference>
<organism evidence="1 2">
    <name type="scientific">Coemansia aciculifera</name>
    <dbReference type="NCBI Taxonomy" id="417176"/>
    <lineage>
        <taxon>Eukaryota</taxon>
        <taxon>Fungi</taxon>
        <taxon>Fungi incertae sedis</taxon>
        <taxon>Zoopagomycota</taxon>
        <taxon>Kickxellomycotina</taxon>
        <taxon>Kickxellomycetes</taxon>
        <taxon>Kickxellales</taxon>
        <taxon>Kickxellaceae</taxon>
        <taxon>Coemansia</taxon>
    </lineage>
</organism>
<name>A0ACC1M557_9FUNG</name>
<proteinExistence type="predicted"/>
<sequence>MPSYRDLALDLTTKVNAALEKRDELDKTYQSIRAKVHMSRAENNQLLDMLSEAYPEVDDNDLSSNSSSDNDDFADTAPLRRKRDYMPPAALAAHDSLARITKRRRCQGRRSCRAEPKPVESLERDSQGAITFPIVIGKGQDKIQIHALGHVVWDREAYHTSRYIWTPGFKSTRTYPSLLGNDTRCMYTSEILDGGDAPIFQVTAEDMADTPFRATSSSAAWKQILDQLTSMGVGAKTHASGPQMYGLSHLGVTKAIQELENADKCQKYIRQQWATKSVSAASTDDEEDNDNDDNNDDQNLA</sequence>
<gene>
    <name evidence="1" type="ORF">IWW38_002409</name>
</gene>
<dbReference type="EMBL" id="JANBVB010000339">
    <property type="protein sequence ID" value="KAJ2895038.1"/>
    <property type="molecule type" value="Genomic_DNA"/>
</dbReference>
<keyword evidence="2" id="KW-1185">Reference proteome</keyword>
<accession>A0ACC1M557</accession>
<evidence type="ECO:0000313" key="1">
    <source>
        <dbReference type="EMBL" id="KAJ2895038.1"/>
    </source>
</evidence>
<dbReference type="Proteomes" id="UP001139981">
    <property type="component" value="Unassembled WGS sequence"/>
</dbReference>
<protein>
    <submittedName>
        <fullName evidence="1">Uncharacterized protein</fullName>
    </submittedName>
</protein>
<evidence type="ECO:0000313" key="2">
    <source>
        <dbReference type="Proteomes" id="UP001139981"/>
    </source>
</evidence>